<organism evidence="3 4">
    <name type="scientific">Ureibacillus thermophilus</name>
    <dbReference type="NCBI Taxonomy" id="367743"/>
    <lineage>
        <taxon>Bacteria</taxon>
        <taxon>Bacillati</taxon>
        <taxon>Bacillota</taxon>
        <taxon>Bacilli</taxon>
        <taxon>Bacillales</taxon>
        <taxon>Caryophanaceae</taxon>
        <taxon>Ureibacillus</taxon>
    </lineage>
</organism>
<proteinExistence type="predicted"/>
<feature type="chain" id="PRO_5039147603" description="Peptidase C39-like domain-containing protein" evidence="1">
    <location>
        <begin position="23"/>
        <end position="337"/>
    </location>
</feature>
<dbReference type="PANTHER" id="PTHR37806">
    <property type="entry name" value="LMO0724 PROTEIN"/>
    <property type="match status" value="1"/>
</dbReference>
<feature type="signal peptide" evidence="1">
    <location>
        <begin position="1"/>
        <end position="22"/>
    </location>
</feature>
<sequence length="337" mass="37786">MKKHPLLFVGMSFILLTGCNSAVESQQLNTSGKQQYSALNLSEESSQVLTVQTVEYSSQEGIANLGVVLLDFETKQEIERGIADKKGMVHFEQVIPEQPYDIVIYRILDSGEWMEQSQETIVFNPKKPVVQIQTFNTSPKEGLKVPVVLQNPEFPNGCEVTSLTAILNYYGIKIDKMKVNDYLPKSKVYTKNGVMYGPDPNKAYAGNPKKKDGGYYVYAPPLVEAANQILAENNADFRAMDITKATKEELINYVKSGVPVLTLVTIDWKKPTTLGYWIIDGTKNKHNIYKNLHAVVMTGYENGKVTIMNPLKGIEKIDENTFFRSYEQLGSHALVVL</sequence>
<dbReference type="RefSeq" id="WP_208649888.1">
    <property type="nucleotide sequence ID" value="NZ_CP036528.1"/>
</dbReference>
<dbReference type="PANTHER" id="PTHR37806:SF1">
    <property type="entry name" value="PEPTIDASE C39-LIKE DOMAIN-CONTAINING PROTEIN"/>
    <property type="match status" value="1"/>
</dbReference>
<accession>A0A4P6UTU7</accession>
<dbReference type="KEGG" id="uth:DKZ56_10185"/>
<evidence type="ECO:0000256" key="1">
    <source>
        <dbReference type="SAM" id="SignalP"/>
    </source>
</evidence>
<keyword evidence="1" id="KW-0732">Signal</keyword>
<feature type="domain" description="Peptidase C39-like" evidence="2">
    <location>
        <begin position="143"/>
        <end position="310"/>
    </location>
</feature>
<evidence type="ECO:0000259" key="2">
    <source>
        <dbReference type="Pfam" id="PF13529"/>
    </source>
</evidence>
<dbReference type="PROSITE" id="PS51257">
    <property type="entry name" value="PROKAR_LIPOPROTEIN"/>
    <property type="match status" value="1"/>
</dbReference>
<evidence type="ECO:0000313" key="4">
    <source>
        <dbReference type="Proteomes" id="UP000291151"/>
    </source>
</evidence>
<protein>
    <recommendedName>
        <fullName evidence="2">Peptidase C39-like domain-containing protein</fullName>
    </recommendedName>
</protein>
<dbReference type="Gene3D" id="3.90.70.10">
    <property type="entry name" value="Cysteine proteinases"/>
    <property type="match status" value="1"/>
</dbReference>
<evidence type="ECO:0000313" key="3">
    <source>
        <dbReference type="EMBL" id="QBK26197.1"/>
    </source>
</evidence>
<keyword evidence="4" id="KW-1185">Reference proteome</keyword>
<dbReference type="InterPro" id="IPR039564">
    <property type="entry name" value="Peptidase_C39-like"/>
</dbReference>
<dbReference type="Proteomes" id="UP000291151">
    <property type="component" value="Chromosome"/>
</dbReference>
<dbReference type="Pfam" id="PF13529">
    <property type="entry name" value="Peptidase_C39_2"/>
    <property type="match status" value="1"/>
</dbReference>
<dbReference type="EMBL" id="CP036528">
    <property type="protein sequence ID" value="QBK26197.1"/>
    <property type="molecule type" value="Genomic_DNA"/>
</dbReference>
<gene>
    <name evidence="3" type="ORF">DKZ56_10185</name>
</gene>
<reference evidence="3 4" key="1">
    <citation type="submission" date="2019-02" db="EMBL/GenBank/DDBJ databases">
        <title>Ureibacillus thermophilus.</title>
        <authorList>
            <person name="Sunny J.S."/>
            <person name="Natarajan A."/>
            <person name="Saleena L.M."/>
        </authorList>
    </citation>
    <scope>NUCLEOTIDE SEQUENCE [LARGE SCALE GENOMIC DNA]</scope>
    <source>
        <strain evidence="3 4">LM102</strain>
    </source>
</reference>
<dbReference type="AlphaFoldDB" id="A0A4P6UTU7"/>
<name>A0A4P6UTU7_9BACL</name>